<keyword evidence="2" id="KW-1185">Reference proteome</keyword>
<organism evidence="1 2">
    <name type="scientific">Marinithermofilum abyssi</name>
    <dbReference type="NCBI Taxonomy" id="1571185"/>
    <lineage>
        <taxon>Bacteria</taxon>
        <taxon>Bacillati</taxon>
        <taxon>Bacillota</taxon>
        <taxon>Bacilli</taxon>
        <taxon>Bacillales</taxon>
        <taxon>Thermoactinomycetaceae</taxon>
        <taxon>Marinithermofilum</taxon>
    </lineage>
</organism>
<comment type="caution">
    <text evidence="1">The sequence shown here is derived from an EMBL/GenBank/DDBJ whole genome shotgun (WGS) entry which is preliminary data.</text>
</comment>
<evidence type="ECO:0000313" key="2">
    <source>
        <dbReference type="Proteomes" id="UP000625210"/>
    </source>
</evidence>
<dbReference type="Proteomes" id="UP000625210">
    <property type="component" value="Unassembled WGS sequence"/>
</dbReference>
<dbReference type="EMBL" id="BMHQ01000003">
    <property type="protein sequence ID" value="GGE10100.1"/>
    <property type="molecule type" value="Genomic_DNA"/>
</dbReference>
<reference evidence="1" key="1">
    <citation type="journal article" date="2014" name="Int. J. Syst. Evol. Microbiol.">
        <title>Complete genome sequence of Corynebacterium casei LMG S-19264T (=DSM 44701T), isolated from a smear-ripened cheese.</title>
        <authorList>
            <consortium name="US DOE Joint Genome Institute (JGI-PGF)"/>
            <person name="Walter F."/>
            <person name="Albersmeier A."/>
            <person name="Kalinowski J."/>
            <person name="Ruckert C."/>
        </authorList>
    </citation>
    <scope>NUCLEOTIDE SEQUENCE</scope>
    <source>
        <strain evidence="1">CGMCC 1.15179</strain>
    </source>
</reference>
<reference evidence="1" key="2">
    <citation type="submission" date="2020-09" db="EMBL/GenBank/DDBJ databases">
        <authorList>
            <person name="Sun Q."/>
            <person name="Zhou Y."/>
        </authorList>
    </citation>
    <scope>NUCLEOTIDE SEQUENCE</scope>
    <source>
        <strain evidence="1">CGMCC 1.15179</strain>
    </source>
</reference>
<sequence length="114" mass="12606">MSAGSRLFQVRKGTFQTECAYYLYFRVFNKSAAGVQAEMVASVAYLDAAGRLQRSTPLLVEPPHKSSPSFSSYFAIVPPPEPTTRFLATIFLVSKGSVLIDFVKVAAHEIERQN</sequence>
<proteinExistence type="predicted"/>
<name>A0A8J2YC05_9BACL</name>
<gene>
    <name evidence="1" type="ORF">GCM10011571_09280</name>
</gene>
<dbReference type="AlphaFoldDB" id="A0A8J2YC05"/>
<protein>
    <submittedName>
        <fullName evidence="1">Uncharacterized protein</fullName>
    </submittedName>
</protein>
<accession>A0A8J2YC05</accession>
<evidence type="ECO:0000313" key="1">
    <source>
        <dbReference type="EMBL" id="GGE10100.1"/>
    </source>
</evidence>